<evidence type="ECO:0000256" key="1">
    <source>
        <dbReference type="ARBA" id="ARBA00022723"/>
    </source>
</evidence>
<evidence type="ECO:0000313" key="7">
    <source>
        <dbReference type="Proteomes" id="UP001604277"/>
    </source>
</evidence>
<dbReference type="EMBL" id="JBFOLJ010000005">
    <property type="protein sequence ID" value="KAL2536816.1"/>
    <property type="molecule type" value="Genomic_DNA"/>
</dbReference>
<keyword evidence="2" id="KW-0863">Zinc-finger</keyword>
<evidence type="ECO:0000256" key="3">
    <source>
        <dbReference type="ARBA" id="ARBA00022833"/>
    </source>
</evidence>
<evidence type="ECO:0000256" key="2">
    <source>
        <dbReference type="ARBA" id="ARBA00022771"/>
    </source>
</evidence>
<feature type="domain" description="ZF-HD dimerization-type" evidence="5">
    <location>
        <begin position="1"/>
        <end position="27"/>
    </location>
</feature>
<keyword evidence="3" id="KW-0862">Zinc</keyword>
<evidence type="ECO:0000313" key="6">
    <source>
        <dbReference type="EMBL" id="KAL2536816.1"/>
    </source>
</evidence>
<dbReference type="AlphaFoldDB" id="A0ABD1VHJ3"/>
<dbReference type="PANTHER" id="PTHR31948">
    <property type="entry name" value="ZINC-FINGER HOMEODOMAIN PROTEIN 2"/>
    <property type="match status" value="1"/>
</dbReference>
<keyword evidence="1" id="KW-0479">Metal-binding</keyword>
<proteinExistence type="predicted"/>
<dbReference type="InterPro" id="IPR006456">
    <property type="entry name" value="ZF_HD_homeobox_Cys/His_dimer"/>
</dbReference>
<accession>A0ABD1VHJ3</accession>
<organism evidence="6 7">
    <name type="scientific">Forsythia ovata</name>
    <dbReference type="NCBI Taxonomy" id="205694"/>
    <lineage>
        <taxon>Eukaryota</taxon>
        <taxon>Viridiplantae</taxon>
        <taxon>Streptophyta</taxon>
        <taxon>Embryophyta</taxon>
        <taxon>Tracheophyta</taxon>
        <taxon>Spermatophyta</taxon>
        <taxon>Magnoliopsida</taxon>
        <taxon>eudicotyledons</taxon>
        <taxon>Gunneridae</taxon>
        <taxon>Pentapetalae</taxon>
        <taxon>asterids</taxon>
        <taxon>lamiids</taxon>
        <taxon>Lamiales</taxon>
        <taxon>Oleaceae</taxon>
        <taxon>Forsythieae</taxon>
        <taxon>Forsythia</taxon>
    </lineage>
</organism>
<dbReference type="PROSITE" id="PS51523">
    <property type="entry name" value="ZF_HD_DIMER"/>
    <property type="match status" value="1"/>
</dbReference>
<reference evidence="7" key="1">
    <citation type="submission" date="2024-07" db="EMBL/GenBank/DDBJ databases">
        <title>Two chromosome-level genome assemblies of Korean endemic species Abeliophyllum distichum and Forsythia ovata (Oleaceae).</title>
        <authorList>
            <person name="Jang H."/>
        </authorList>
    </citation>
    <scope>NUCLEOTIDE SEQUENCE [LARGE SCALE GENOMIC DNA]</scope>
</reference>
<feature type="region of interest" description="Disordered" evidence="4">
    <location>
        <begin position="80"/>
        <end position="102"/>
    </location>
</feature>
<dbReference type="Pfam" id="PF04770">
    <property type="entry name" value="ZF-HD_dimer"/>
    <property type="match status" value="1"/>
</dbReference>
<sequence>MAAGMEGSLDTLKCAACNCHQNFHRKETKGSGATIANIDPPPTHAFQFQKPKWKVGTPRCSPHSSRDPCSPCHKAYAAEEKMGQEMSSSTIIRIQREDEVIN</sequence>
<protein>
    <submittedName>
        <fullName evidence="6">ZF-HD dimerization-type domain-containing protein</fullName>
    </submittedName>
</protein>
<dbReference type="Proteomes" id="UP001604277">
    <property type="component" value="Unassembled WGS sequence"/>
</dbReference>
<evidence type="ECO:0000256" key="4">
    <source>
        <dbReference type="SAM" id="MobiDB-lite"/>
    </source>
</evidence>
<keyword evidence="7" id="KW-1185">Reference proteome</keyword>
<comment type="caution">
    <text evidence="6">The sequence shown here is derived from an EMBL/GenBank/DDBJ whole genome shotgun (WGS) entry which is preliminary data.</text>
</comment>
<evidence type="ECO:0000259" key="5">
    <source>
        <dbReference type="PROSITE" id="PS51523"/>
    </source>
</evidence>
<name>A0ABD1VHJ3_9LAMI</name>
<dbReference type="PANTHER" id="PTHR31948:SF157">
    <property type="entry name" value="ZINC-FINGER HOMEODOMAIN PROTEIN 1"/>
    <property type="match status" value="1"/>
</dbReference>
<dbReference type="GO" id="GO:0008270">
    <property type="term" value="F:zinc ion binding"/>
    <property type="evidence" value="ECO:0007669"/>
    <property type="project" value="UniProtKB-KW"/>
</dbReference>
<gene>
    <name evidence="6" type="ORF">Fot_18207</name>
</gene>